<dbReference type="InterPro" id="IPR007341">
    <property type="entry name" value="Transgly_assoc"/>
</dbReference>
<organism evidence="8 9">
    <name type="scientific">Caulobacter zeae</name>
    <dbReference type="NCBI Taxonomy" id="2055137"/>
    <lineage>
        <taxon>Bacteria</taxon>
        <taxon>Pseudomonadati</taxon>
        <taxon>Pseudomonadota</taxon>
        <taxon>Alphaproteobacteria</taxon>
        <taxon>Caulobacterales</taxon>
        <taxon>Caulobacteraceae</taxon>
        <taxon>Caulobacter</taxon>
    </lineage>
</organism>
<evidence type="ECO:0000256" key="4">
    <source>
        <dbReference type="ARBA" id="ARBA00022692"/>
    </source>
</evidence>
<keyword evidence="6 7" id="KW-0472">Membrane</keyword>
<evidence type="ECO:0000313" key="9">
    <source>
        <dbReference type="Proteomes" id="UP000234479"/>
    </source>
</evidence>
<feature type="transmembrane region" description="Helical" evidence="7">
    <location>
        <begin position="31"/>
        <end position="48"/>
    </location>
</feature>
<keyword evidence="4 7" id="KW-0812">Transmembrane</keyword>
<keyword evidence="3" id="KW-1003">Cell membrane</keyword>
<gene>
    <name evidence="8" type="ORF">SGCZBJ_20150</name>
</gene>
<evidence type="ECO:0000256" key="6">
    <source>
        <dbReference type="ARBA" id="ARBA00023136"/>
    </source>
</evidence>
<feature type="transmembrane region" description="Helical" evidence="7">
    <location>
        <begin position="54"/>
        <end position="79"/>
    </location>
</feature>
<evidence type="ECO:0000256" key="3">
    <source>
        <dbReference type="ARBA" id="ARBA00022475"/>
    </source>
</evidence>
<evidence type="ECO:0000256" key="7">
    <source>
        <dbReference type="SAM" id="Phobius"/>
    </source>
</evidence>
<proteinExistence type="inferred from homology"/>
<name>A0A2N5D756_9CAUL</name>
<comment type="subcellular location">
    <subcellularLocation>
        <location evidence="1">Cell membrane</location>
        <topology evidence="1">Multi-pass membrane protein</topology>
    </subcellularLocation>
</comment>
<dbReference type="Proteomes" id="UP000234479">
    <property type="component" value="Unassembled WGS sequence"/>
</dbReference>
<comment type="caution">
    <text evidence="8">The sequence shown here is derived from an EMBL/GenBank/DDBJ whole genome shotgun (WGS) entry which is preliminary data.</text>
</comment>
<evidence type="ECO:0000256" key="1">
    <source>
        <dbReference type="ARBA" id="ARBA00004651"/>
    </source>
</evidence>
<sequence>MSGVGVFSAVVIGILAGWIADLALARRHSLFIKLLIGVIGSFIGAFIAQRLHLAIPGFLGSLVVSAVGATLFLAVLGLFRRSA</sequence>
<dbReference type="GO" id="GO:0005886">
    <property type="term" value="C:plasma membrane"/>
    <property type="evidence" value="ECO:0007669"/>
    <property type="project" value="UniProtKB-SubCell"/>
</dbReference>
<keyword evidence="5 7" id="KW-1133">Transmembrane helix</keyword>
<dbReference type="RefSeq" id="WP_101719722.1">
    <property type="nucleotide sequence ID" value="NZ_PJRS01000041.1"/>
</dbReference>
<dbReference type="OrthoDB" id="9815411at2"/>
<evidence type="ECO:0000256" key="5">
    <source>
        <dbReference type="ARBA" id="ARBA00022989"/>
    </source>
</evidence>
<evidence type="ECO:0000256" key="2">
    <source>
        <dbReference type="ARBA" id="ARBA00011006"/>
    </source>
</evidence>
<keyword evidence="9" id="KW-1185">Reference proteome</keyword>
<accession>A0A2N5D756</accession>
<feature type="transmembrane region" description="Helical" evidence="7">
    <location>
        <begin position="6"/>
        <end position="24"/>
    </location>
</feature>
<dbReference type="AlphaFoldDB" id="A0A2N5D756"/>
<reference evidence="8 9" key="1">
    <citation type="submission" date="2017-12" db="EMBL/GenBank/DDBJ databases">
        <title>The genome sequence of Caulobacter sp. 410.</title>
        <authorList>
            <person name="Gao J."/>
            <person name="Mao X."/>
            <person name="Sun J."/>
        </authorList>
    </citation>
    <scope>NUCLEOTIDE SEQUENCE [LARGE SCALE GENOMIC DNA]</scope>
    <source>
        <strain evidence="8 9">410</strain>
    </source>
</reference>
<dbReference type="EMBL" id="PJRS01000041">
    <property type="protein sequence ID" value="PLR21887.1"/>
    <property type="molecule type" value="Genomic_DNA"/>
</dbReference>
<dbReference type="Pfam" id="PF04226">
    <property type="entry name" value="Transgly_assoc"/>
    <property type="match status" value="1"/>
</dbReference>
<protein>
    <submittedName>
        <fullName evidence="8">GlsB/YeaQ/YmgE family stress response membrane protein</fullName>
    </submittedName>
</protein>
<evidence type="ECO:0000313" key="8">
    <source>
        <dbReference type="EMBL" id="PLR21887.1"/>
    </source>
</evidence>
<comment type="similarity">
    <text evidence="2">Belongs to the UPF0410 family.</text>
</comment>